<name>A0A2G8SG70_9APHY</name>
<gene>
    <name evidence="2" type="ORF">GSI_04874</name>
</gene>
<dbReference type="EMBL" id="AYKW01000009">
    <property type="protein sequence ID" value="PIL32759.1"/>
    <property type="molecule type" value="Genomic_DNA"/>
</dbReference>
<accession>A0A2G8SG70</accession>
<feature type="region of interest" description="Disordered" evidence="1">
    <location>
        <begin position="952"/>
        <end position="976"/>
    </location>
</feature>
<proteinExistence type="predicted"/>
<feature type="region of interest" description="Disordered" evidence="1">
    <location>
        <begin position="920"/>
        <end position="939"/>
    </location>
</feature>
<feature type="compositionally biased region" description="Pro residues" evidence="1">
    <location>
        <begin position="784"/>
        <end position="794"/>
    </location>
</feature>
<dbReference type="OrthoDB" id="2638305at2759"/>
<evidence type="ECO:0000313" key="2">
    <source>
        <dbReference type="EMBL" id="PIL32759.1"/>
    </source>
</evidence>
<feature type="region of interest" description="Disordered" evidence="1">
    <location>
        <begin position="1"/>
        <end position="25"/>
    </location>
</feature>
<evidence type="ECO:0000256" key="1">
    <source>
        <dbReference type="SAM" id="MobiDB-lite"/>
    </source>
</evidence>
<evidence type="ECO:0000313" key="3">
    <source>
        <dbReference type="Proteomes" id="UP000230002"/>
    </source>
</evidence>
<feature type="compositionally biased region" description="Low complexity" evidence="1">
    <location>
        <begin position="961"/>
        <end position="970"/>
    </location>
</feature>
<sequence>MAPQPQRKPPIANTSLPATTTTSSSSADYPLRHLLAMGIFEPECVRQQCAATINNKEEQLKFIETWKDNAKRRADGWGKHREHQSKHMQLLRWIAEYAEYLTATTNAMQASLTSDDSVALDPRWPIIGPEAEPPTYLHEFFREVTPNIEPETTYLKSCYAVHWIFHDVLRCCPKCKSKRLESSGWNQSGPREVHGLFREGMAIGVQLRCLACAAKHAKSGRAGRSSESSEEGRYCWTTTSAEFWENFEHWELPVGLPHFFSRSAVTAELYDFIVEMRLKSTSAGLAENVKQLHLLEYHRQHYAYLQAYRARSQRTSLVKPKPLVPFSPPVKKKVGKQSGGFDNRSISDDQITAIFLKFSNQTRIEESEEHMRTLSAIAISIDTTFRCAYKATLVDKNKARVKSHLGGFVSVINQKSQPISWQLCHSQSQTETQEMLSGLSTRLSCLELPSPEIMTSDNCCQIRNTALSVFPDIQVVQDVWHLLMRYLVCVKDGTKNPHRGEVARDIVDAILKAKSANGVPAIYHSQPEQERRLIKAFDKWQEHGGVWTAAAVKVHAKQLAHVQKGCLARPRDDIATDGSRIEGSHKGWNSIMRSFPSGLEVMNALGHDHVLRHNVRLEMADDTLDRSIFMYHTYGSHHIRLTNACAKLWNSLLSAQKKRAPQPASLRFLPELCLVDSHEKFGLVKMSVETATQYSLATIKQEPGDEAIDLSLPDLLDADHILREIGVDPSLLNAPVPTIEPPPGPPAAPASNVDIKGKGVKRVREEDDDVLEISPAEWRVPMDWFPPPPPPPAAPASQITTTSTGSGTSPSAIMIPAAPTAMPSSLSSSSSLATQPGPSVLLVPGTSEAGLSPSTIAISAPSTQTTAALTSLAITQPQDPAIAVATAPVIVTSSVATGTSHSPFTIPTLGAPATSTASGSAVAMAAPRPSSALDCPPPKKKAKKACLTVVGMPAPPKTRQSASQEPSSSSNVLGQHSNLGTLDALFGRMSTAASMGSASAAFLNPTPTNEPCLPRAAIVGLTRSQRLFSVVTQVDPRALTFSKGGSSKEFFLFMELRATYKWATFQMSPFDWVCAASTYNTAIKKMNAEKGIALPLKTPRALLDKLSEVEGLIFGRVRDSNYRSRSGKTQFWEHHCKAVYLGTKIQKMVDDQSYKVTDCTTPALPPPAYGQQSKNHVCSRCKRIMYPGGKNHKDNHSRNVCGDGVRQSPEKVHLVINGIARDFVEQPPPFPQPPDVFSDGNVFHPHALCKSALAMHDYAFAALLYDRTVIVPGLDGRPSKVLFKLFHSFKLAPGEAPVLDDYEGEMCLRMDCLSEPPLEALQQDVVADEPGSSDATA</sequence>
<protein>
    <submittedName>
        <fullName evidence="2">Uncharacterized protein</fullName>
    </submittedName>
</protein>
<feature type="compositionally biased region" description="Low complexity" evidence="1">
    <location>
        <begin position="800"/>
        <end position="832"/>
    </location>
</feature>
<feature type="region of interest" description="Disordered" evidence="1">
    <location>
        <begin position="775"/>
        <end position="846"/>
    </location>
</feature>
<comment type="caution">
    <text evidence="2">The sequence shown here is derived from an EMBL/GenBank/DDBJ whole genome shotgun (WGS) entry which is preliminary data.</text>
</comment>
<organism evidence="2 3">
    <name type="scientific">Ganoderma sinense ZZ0214-1</name>
    <dbReference type="NCBI Taxonomy" id="1077348"/>
    <lineage>
        <taxon>Eukaryota</taxon>
        <taxon>Fungi</taxon>
        <taxon>Dikarya</taxon>
        <taxon>Basidiomycota</taxon>
        <taxon>Agaricomycotina</taxon>
        <taxon>Agaricomycetes</taxon>
        <taxon>Polyporales</taxon>
        <taxon>Polyporaceae</taxon>
        <taxon>Ganoderma</taxon>
    </lineage>
</organism>
<keyword evidence="3" id="KW-1185">Reference proteome</keyword>
<reference evidence="2 3" key="1">
    <citation type="journal article" date="2015" name="Sci. Rep.">
        <title>Chromosome-level genome map provides insights into diverse defense mechanisms in the medicinal fungus Ganoderma sinense.</title>
        <authorList>
            <person name="Zhu Y."/>
            <person name="Xu J."/>
            <person name="Sun C."/>
            <person name="Zhou S."/>
            <person name="Xu H."/>
            <person name="Nelson D.R."/>
            <person name="Qian J."/>
            <person name="Song J."/>
            <person name="Luo H."/>
            <person name="Xiang L."/>
            <person name="Li Y."/>
            <person name="Xu Z."/>
            <person name="Ji A."/>
            <person name="Wang L."/>
            <person name="Lu S."/>
            <person name="Hayward A."/>
            <person name="Sun W."/>
            <person name="Li X."/>
            <person name="Schwartz D.C."/>
            <person name="Wang Y."/>
            <person name="Chen S."/>
        </authorList>
    </citation>
    <scope>NUCLEOTIDE SEQUENCE [LARGE SCALE GENOMIC DNA]</scope>
    <source>
        <strain evidence="2 3">ZZ0214-1</strain>
    </source>
</reference>
<dbReference type="Proteomes" id="UP000230002">
    <property type="component" value="Unassembled WGS sequence"/>
</dbReference>